<sequence length="114" mass="12864">DPKNSLRSLRSQLASDGCPESQVVLAKQLLDEQCEFESTKKENASLGVYWLIKASKQANIEATSLLKTCLETGKGITEHNYMDVKKCITMTQDEKLARKAAREMFARFGLRELH</sequence>
<evidence type="ECO:0000313" key="1">
    <source>
        <dbReference type="EMBL" id="KAJ8972742.1"/>
    </source>
</evidence>
<dbReference type="InterPro" id="IPR045458">
    <property type="entry name" value="Wolframin_Sel1-like_rpt"/>
</dbReference>
<gene>
    <name evidence="1" type="ORF">NQ317_013795</name>
</gene>
<evidence type="ECO:0000313" key="2">
    <source>
        <dbReference type="Proteomes" id="UP001162164"/>
    </source>
</evidence>
<protein>
    <submittedName>
        <fullName evidence="1">Uncharacterized protein</fullName>
    </submittedName>
</protein>
<dbReference type="InterPro" id="IPR011990">
    <property type="entry name" value="TPR-like_helical_dom_sf"/>
</dbReference>
<dbReference type="PANTHER" id="PTHR13098">
    <property type="entry name" value="WOLFRAMIN"/>
    <property type="match status" value="1"/>
</dbReference>
<feature type="non-terminal residue" evidence="1">
    <location>
        <position position="1"/>
    </location>
</feature>
<comment type="caution">
    <text evidence="1">The sequence shown here is derived from an EMBL/GenBank/DDBJ whole genome shotgun (WGS) entry which is preliminary data.</text>
</comment>
<dbReference type="EMBL" id="JAPWTJ010001305">
    <property type="protein sequence ID" value="KAJ8972742.1"/>
    <property type="molecule type" value="Genomic_DNA"/>
</dbReference>
<proteinExistence type="predicted"/>
<dbReference type="Pfam" id="PF20023">
    <property type="entry name" value="WSLR"/>
    <property type="match status" value="2"/>
</dbReference>
<dbReference type="PANTHER" id="PTHR13098:SF3">
    <property type="entry name" value="WOLFRAMIN"/>
    <property type="match status" value="1"/>
</dbReference>
<dbReference type="PRINTS" id="PR02060">
    <property type="entry name" value="WOLFFAMILY"/>
</dbReference>
<dbReference type="Proteomes" id="UP001162164">
    <property type="component" value="Unassembled WGS sequence"/>
</dbReference>
<accession>A0ABQ9J575</accession>
<name>A0ABQ9J575_9CUCU</name>
<organism evidence="1 2">
    <name type="scientific">Molorchus minor</name>
    <dbReference type="NCBI Taxonomy" id="1323400"/>
    <lineage>
        <taxon>Eukaryota</taxon>
        <taxon>Metazoa</taxon>
        <taxon>Ecdysozoa</taxon>
        <taxon>Arthropoda</taxon>
        <taxon>Hexapoda</taxon>
        <taxon>Insecta</taxon>
        <taxon>Pterygota</taxon>
        <taxon>Neoptera</taxon>
        <taxon>Endopterygota</taxon>
        <taxon>Coleoptera</taxon>
        <taxon>Polyphaga</taxon>
        <taxon>Cucujiformia</taxon>
        <taxon>Chrysomeloidea</taxon>
        <taxon>Cerambycidae</taxon>
        <taxon>Lamiinae</taxon>
        <taxon>Monochamini</taxon>
        <taxon>Molorchus</taxon>
    </lineage>
</organism>
<keyword evidence="2" id="KW-1185">Reference proteome</keyword>
<dbReference type="Gene3D" id="1.25.40.10">
    <property type="entry name" value="Tetratricopeptide repeat domain"/>
    <property type="match status" value="1"/>
</dbReference>
<reference evidence="1" key="1">
    <citation type="journal article" date="2023" name="Insect Mol. Biol.">
        <title>Genome sequencing provides insights into the evolution of gene families encoding plant cell wall-degrading enzymes in longhorned beetles.</title>
        <authorList>
            <person name="Shin N.R."/>
            <person name="Okamura Y."/>
            <person name="Kirsch R."/>
            <person name="Pauchet Y."/>
        </authorList>
    </citation>
    <scope>NUCLEOTIDE SEQUENCE</scope>
    <source>
        <strain evidence="1">MMC_N1</strain>
    </source>
</reference>
<dbReference type="InterPro" id="IPR026209">
    <property type="entry name" value="Wolframin_fam"/>
</dbReference>